<accession>A0A1Y2B581</accession>
<dbReference type="Gene3D" id="3.40.50.150">
    <property type="entry name" value="Vaccinia Virus protein VP39"/>
    <property type="match status" value="1"/>
</dbReference>
<evidence type="ECO:0000256" key="1">
    <source>
        <dbReference type="SAM" id="Phobius"/>
    </source>
</evidence>
<dbReference type="OrthoDB" id="540004at2759"/>
<evidence type="ECO:0008006" key="4">
    <source>
        <dbReference type="Google" id="ProtNLM"/>
    </source>
</evidence>
<dbReference type="Proteomes" id="UP000193642">
    <property type="component" value="Unassembled WGS sequence"/>
</dbReference>
<evidence type="ECO:0000313" key="2">
    <source>
        <dbReference type="EMBL" id="ORY29255.1"/>
    </source>
</evidence>
<keyword evidence="1" id="KW-0472">Membrane</keyword>
<dbReference type="InterPro" id="IPR052356">
    <property type="entry name" value="Thiol_S-MT"/>
</dbReference>
<comment type="caution">
    <text evidence="2">The sequence shown here is derived from an EMBL/GenBank/DDBJ whole genome shotgun (WGS) entry which is preliminary data.</text>
</comment>
<organism evidence="2 3">
    <name type="scientific">Rhizoclosmatium globosum</name>
    <dbReference type="NCBI Taxonomy" id="329046"/>
    <lineage>
        <taxon>Eukaryota</taxon>
        <taxon>Fungi</taxon>
        <taxon>Fungi incertae sedis</taxon>
        <taxon>Chytridiomycota</taxon>
        <taxon>Chytridiomycota incertae sedis</taxon>
        <taxon>Chytridiomycetes</taxon>
        <taxon>Chytridiales</taxon>
        <taxon>Chytriomycetaceae</taxon>
        <taxon>Rhizoclosmatium</taxon>
    </lineage>
</organism>
<feature type="transmembrane region" description="Helical" evidence="1">
    <location>
        <begin position="23"/>
        <end position="43"/>
    </location>
</feature>
<dbReference type="Pfam" id="PF13489">
    <property type="entry name" value="Methyltransf_23"/>
    <property type="match status" value="1"/>
</dbReference>
<evidence type="ECO:0000313" key="3">
    <source>
        <dbReference type="Proteomes" id="UP000193642"/>
    </source>
</evidence>
<reference evidence="2 3" key="1">
    <citation type="submission" date="2016-07" db="EMBL/GenBank/DDBJ databases">
        <title>Pervasive Adenine N6-methylation of Active Genes in Fungi.</title>
        <authorList>
            <consortium name="DOE Joint Genome Institute"/>
            <person name="Mondo S.J."/>
            <person name="Dannebaum R.O."/>
            <person name="Kuo R.C."/>
            <person name="Labutti K."/>
            <person name="Haridas S."/>
            <person name="Kuo A."/>
            <person name="Salamov A."/>
            <person name="Ahrendt S.R."/>
            <person name="Lipzen A."/>
            <person name="Sullivan W."/>
            <person name="Andreopoulos W.B."/>
            <person name="Clum A."/>
            <person name="Lindquist E."/>
            <person name="Daum C."/>
            <person name="Ramamoorthy G.K."/>
            <person name="Gryganskyi A."/>
            <person name="Culley D."/>
            <person name="Magnuson J.K."/>
            <person name="James T.Y."/>
            <person name="O'Malley M.A."/>
            <person name="Stajich J.E."/>
            <person name="Spatafora J.W."/>
            <person name="Visel A."/>
            <person name="Grigoriev I.V."/>
        </authorList>
    </citation>
    <scope>NUCLEOTIDE SEQUENCE [LARGE SCALE GENOMIC DNA]</scope>
    <source>
        <strain evidence="2 3">JEL800</strain>
    </source>
</reference>
<dbReference type="CDD" id="cd02440">
    <property type="entry name" value="AdoMet_MTases"/>
    <property type="match status" value="1"/>
</dbReference>
<name>A0A1Y2B581_9FUNG</name>
<protein>
    <recommendedName>
        <fullName evidence="4">Methyltransferase type 11 domain-containing protein</fullName>
    </recommendedName>
</protein>
<proteinExistence type="predicted"/>
<keyword evidence="1" id="KW-1133">Transmembrane helix</keyword>
<dbReference type="InterPro" id="IPR029063">
    <property type="entry name" value="SAM-dependent_MTases_sf"/>
</dbReference>
<gene>
    <name evidence="2" type="ORF">BCR33DRAFT_793091</name>
</gene>
<keyword evidence="3" id="KW-1185">Reference proteome</keyword>
<dbReference type="AlphaFoldDB" id="A0A1Y2B581"/>
<dbReference type="PANTHER" id="PTHR45036">
    <property type="entry name" value="METHYLTRANSFERASE LIKE 7B"/>
    <property type="match status" value="1"/>
</dbReference>
<sequence length="167" mass="18346">MCNDHTHNPTSHNKMTLSDKYGIIWDMLTALKISLLPTLFALLQSPSLLFSPRKVQGLLMANIWANGFGDGVNDSNRDLKTRIITPNAKGVVLDVGAGHGHTIRFLDKSKVTKYVALEPNVSMHPRIYEEAGTQRFDSVVCVLTLCSVPDVHRAAKTLHSVLKEGGV</sequence>
<dbReference type="SUPFAM" id="SSF53335">
    <property type="entry name" value="S-adenosyl-L-methionine-dependent methyltransferases"/>
    <property type="match status" value="1"/>
</dbReference>
<dbReference type="PANTHER" id="PTHR45036:SF1">
    <property type="entry name" value="METHYLTRANSFERASE LIKE 7A"/>
    <property type="match status" value="1"/>
</dbReference>
<dbReference type="EMBL" id="MCGO01000089">
    <property type="protein sequence ID" value="ORY29255.1"/>
    <property type="molecule type" value="Genomic_DNA"/>
</dbReference>
<keyword evidence="1" id="KW-0812">Transmembrane</keyword>